<proteinExistence type="predicted"/>
<dbReference type="Pfam" id="PF00296">
    <property type="entry name" value="Bac_luciferase"/>
    <property type="match status" value="1"/>
</dbReference>
<reference evidence="6" key="1">
    <citation type="submission" date="2021-01" db="EMBL/GenBank/DDBJ databases">
        <title>Whole genome shotgun sequence of Rhizocola hellebori NBRC 109834.</title>
        <authorList>
            <person name="Komaki H."/>
            <person name="Tamura T."/>
        </authorList>
    </citation>
    <scope>NUCLEOTIDE SEQUENCE</scope>
    <source>
        <strain evidence="6">NBRC 109834</strain>
    </source>
</reference>
<sequence>MLIGFGAPNSGSWATPAIMTRVAQRAEELGYHSLWTFQRLLSGPDWLPQYRSVQDPLVTLAFLAAQTSRIGLGVAVLNMPFASPVLTAKQLTSLDIVSGGRLTIGLGNGWSDEEFQAVGASKEGLGKRAEEYLLLLRKLFRDEFIEHEGRFYSVPRSTFEPKPGSPPILLGGSAPSALRRAGRLADGWVSSSRTDLAAIAEAIGIIKLAAEGAGRDPGQLRFVTRKPMVSSFGQTREDLAQLQEAGVTEVFLDLNFNPEVGSPDADPASSLELAEQVLEEFSPRRQS</sequence>
<evidence type="ECO:0000256" key="4">
    <source>
        <dbReference type="ARBA" id="ARBA00023033"/>
    </source>
</evidence>
<dbReference type="GO" id="GO:0008726">
    <property type="term" value="F:alkanesulfonate monooxygenase activity"/>
    <property type="evidence" value="ECO:0007669"/>
    <property type="project" value="TreeGrafter"/>
</dbReference>
<dbReference type="SUPFAM" id="SSF51679">
    <property type="entry name" value="Bacterial luciferase-like"/>
    <property type="match status" value="1"/>
</dbReference>
<dbReference type="NCBIfam" id="TIGR03619">
    <property type="entry name" value="F420_Rv2161c"/>
    <property type="match status" value="1"/>
</dbReference>
<protein>
    <submittedName>
        <fullName evidence="6">LLM class F420-dependent oxidoreductase</fullName>
    </submittedName>
</protein>
<dbReference type="Proteomes" id="UP000612899">
    <property type="component" value="Unassembled WGS sequence"/>
</dbReference>
<organism evidence="6 7">
    <name type="scientific">Rhizocola hellebori</name>
    <dbReference type="NCBI Taxonomy" id="1392758"/>
    <lineage>
        <taxon>Bacteria</taxon>
        <taxon>Bacillati</taxon>
        <taxon>Actinomycetota</taxon>
        <taxon>Actinomycetes</taxon>
        <taxon>Micromonosporales</taxon>
        <taxon>Micromonosporaceae</taxon>
        <taxon>Rhizocola</taxon>
    </lineage>
</organism>
<dbReference type="InterPro" id="IPR050172">
    <property type="entry name" value="SsuD_RutA_monooxygenase"/>
</dbReference>
<keyword evidence="7" id="KW-1185">Reference proteome</keyword>
<dbReference type="InterPro" id="IPR011251">
    <property type="entry name" value="Luciferase-like_dom"/>
</dbReference>
<keyword evidence="1" id="KW-0285">Flavoprotein</keyword>
<comment type="caution">
    <text evidence="6">The sequence shown here is derived from an EMBL/GenBank/DDBJ whole genome shotgun (WGS) entry which is preliminary data.</text>
</comment>
<gene>
    <name evidence="6" type="ORF">Rhe02_45610</name>
</gene>
<dbReference type="RefSeq" id="WP_203910303.1">
    <property type="nucleotide sequence ID" value="NZ_BONY01000027.1"/>
</dbReference>
<evidence type="ECO:0000256" key="3">
    <source>
        <dbReference type="ARBA" id="ARBA00023002"/>
    </source>
</evidence>
<dbReference type="EMBL" id="BONY01000027">
    <property type="protein sequence ID" value="GIH06494.1"/>
    <property type="molecule type" value="Genomic_DNA"/>
</dbReference>
<dbReference type="Gene3D" id="3.20.20.30">
    <property type="entry name" value="Luciferase-like domain"/>
    <property type="match status" value="1"/>
</dbReference>
<dbReference type="PANTHER" id="PTHR42847">
    <property type="entry name" value="ALKANESULFONATE MONOOXYGENASE"/>
    <property type="match status" value="1"/>
</dbReference>
<dbReference type="PANTHER" id="PTHR42847:SF4">
    <property type="entry name" value="ALKANESULFONATE MONOOXYGENASE-RELATED"/>
    <property type="match status" value="1"/>
</dbReference>
<dbReference type="InterPro" id="IPR036661">
    <property type="entry name" value="Luciferase-like_sf"/>
</dbReference>
<feature type="domain" description="Luciferase-like" evidence="5">
    <location>
        <begin position="14"/>
        <end position="229"/>
    </location>
</feature>
<dbReference type="AlphaFoldDB" id="A0A8J3Q9E1"/>
<dbReference type="InterPro" id="IPR019921">
    <property type="entry name" value="Lucif-like_OxRdtase_Rv2161c"/>
</dbReference>
<dbReference type="GO" id="GO:0046306">
    <property type="term" value="P:alkanesulfonate catabolic process"/>
    <property type="evidence" value="ECO:0007669"/>
    <property type="project" value="TreeGrafter"/>
</dbReference>
<keyword evidence="3" id="KW-0560">Oxidoreductase</keyword>
<name>A0A8J3Q9E1_9ACTN</name>
<evidence type="ECO:0000256" key="2">
    <source>
        <dbReference type="ARBA" id="ARBA00022643"/>
    </source>
</evidence>
<evidence type="ECO:0000313" key="6">
    <source>
        <dbReference type="EMBL" id="GIH06494.1"/>
    </source>
</evidence>
<keyword evidence="4" id="KW-0503">Monooxygenase</keyword>
<accession>A0A8J3Q9E1</accession>
<evidence type="ECO:0000313" key="7">
    <source>
        <dbReference type="Proteomes" id="UP000612899"/>
    </source>
</evidence>
<keyword evidence="2" id="KW-0288">FMN</keyword>
<evidence type="ECO:0000256" key="1">
    <source>
        <dbReference type="ARBA" id="ARBA00022630"/>
    </source>
</evidence>
<evidence type="ECO:0000259" key="5">
    <source>
        <dbReference type="Pfam" id="PF00296"/>
    </source>
</evidence>